<gene>
    <name evidence="1" type="ORF">BC936DRAFT_142071</name>
</gene>
<reference evidence="1 2" key="1">
    <citation type="journal article" date="2018" name="New Phytol.">
        <title>Phylogenomics of Endogonaceae and evolution of mycorrhizas within Mucoromycota.</title>
        <authorList>
            <person name="Chang Y."/>
            <person name="Desiro A."/>
            <person name="Na H."/>
            <person name="Sandor L."/>
            <person name="Lipzen A."/>
            <person name="Clum A."/>
            <person name="Barry K."/>
            <person name="Grigoriev I.V."/>
            <person name="Martin F.M."/>
            <person name="Stajich J.E."/>
            <person name="Smith M.E."/>
            <person name="Bonito G."/>
            <person name="Spatafora J.W."/>
        </authorList>
    </citation>
    <scope>NUCLEOTIDE SEQUENCE [LARGE SCALE GENOMIC DNA]</scope>
    <source>
        <strain evidence="1 2">GMNB39</strain>
    </source>
</reference>
<keyword evidence="2" id="KW-1185">Reference proteome</keyword>
<dbReference type="AlphaFoldDB" id="A0A433DFH8"/>
<proteinExistence type="predicted"/>
<organism evidence="1 2">
    <name type="scientific">Jimgerdemannia flammicorona</name>
    <dbReference type="NCBI Taxonomy" id="994334"/>
    <lineage>
        <taxon>Eukaryota</taxon>
        <taxon>Fungi</taxon>
        <taxon>Fungi incertae sedis</taxon>
        <taxon>Mucoromycota</taxon>
        <taxon>Mucoromycotina</taxon>
        <taxon>Endogonomycetes</taxon>
        <taxon>Endogonales</taxon>
        <taxon>Endogonaceae</taxon>
        <taxon>Jimgerdemannia</taxon>
    </lineage>
</organism>
<dbReference type="Gene3D" id="3.40.50.300">
    <property type="entry name" value="P-loop containing nucleotide triphosphate hydrolases"/>
    <property type="match status" value="1"/>
</dbReference>
<comment type="caution">
    <text evidence="1">The sequence shown here is derived from an EMBL/GenBank/DDBJ whole genome shotgun (WGS) entry which is preliminary data.</text>
</comment>
<dbReference type="OrthoDB" id="3252196at2759"/>
<sequence>MWFGEAWPQIQSAVPCVLFDEVDSQSTSGEEDAVELARMDGMCSTYNVFVLGATNRPEQTDSASADSIAELPLPDEAFSLGRAGEYLTNTNVEDTVSQIAGPLFEDAMRHAATVA</sequence>
<evidence type="ECO:0000313" key="1">
    <source>
        <dbReference type="EMBL" id="RUP49602.1"/>
    </source>
</evidence>
<dbReference type="InterPro" id="IPR027417">
    <property type="entry name" value="P-loop_NTPase"/>
</dbReference>
<dbReference type="Proteomes" id="UP000268093">
    <property type="component" value="Unassembled WGS sequence"/>
</dbReference>
<name>A0A433DFH8_9FUNG</name>
<protein>
    <submittedName>
        <fullName evidence="1">Uncharacterized protein</fullName>
    </submittedName>
</protein>
<accession>A0A433DFH8</accession>
<evidence type="ECO:0000313" key="2">
    <source>
        <dbReference type="Proteomes" id="UP000268093"/>
    </source>
</evidence>
<dbReference type="EMBL" id="RBNI01002147">
    <property type="protein sequence ID" value="RUP49602.1"/>
    <property type="molecule type" value="Genomic_DNA"/>
</dbReference>